<organism evidence="1 2">
    <name type="scientific">Caerostris darwini</name>
    <dbReference type="NCBI Taxonomy" id="1538125"/>
    <lineage>
        <taxon>Eukaryota</taxon>
        <taxon>Metazoa</taxon>
        <taxon>Ecdysozoa</taxon>
        <taxon>Arthropoda</taxon>
        <taxon>Chelicerata</taxon>
        <taxon>Arachnida</taxon>
        <taxon>Araneae</taxon>
        <taxon>Araneomorphae</taxon>
        <taxon>Entelegynae</taxon>
        <taxon>Araneoidea</taxon>
        <taxon>Araneidae</taxon>
        <taxon>Caerostris</taxon>
    </lineage>
</organism>
<accession>A0AAV4NUI3</accession>
<keyword evidence="2" id="KW-1185">Reference proteome</keyword>
<protein>
    <submittedName>
        <fullName evidence="1">Uncharacterized protein</fullName>
    </submittedName>
</protein>
<name>A0AAV4NUI3_9ARAC</name>
<proteinExistence type="predicted"/>
<comment type="caution">
    <text evidence="1">The sequence shown here is derived from an EMBL/GenBank/DDBJ whole genome shotgun (WGS) entry which is preliminary data.</text>
</comment>
<dbReference type="Proteomes" id="UP001054837">
    <property type="component" value="Unassembled WGS sequence"/>
</dbReference>
<evidence type="ECO:0000313" key="2">
    <source>
        <dbReference type="Proteomes" id="UP001054837"/>
    </source>
</evidence>
<gene>
    <name evidence="1" type="ORF">CDAR_61671</name>
</gene>
<dbReference type="AlphaFoldDB" id="A0AAV4NUI3"/>
<sequence>MSLCSSHHGLNAESLHAFHRQRVQLLLPDDHPAGPCRWGALKATVYQDFVESSLESLLVARFYAAATMKETPSVFNSVRQLMLRPCQPCLASVDANFEPLLQH</sequence>
<dbReference type="EMBL" id="BPLQ01001998">
    <property type="protein sequence ID" value="GIX87393.1"/>
    <property type="molecule type" value="Genomic_DNA"/>
</dbReference>
<evidence type="ECO:0000313" key="1">
    <source>
        <dbReference type="EMBL" id="GIX87393.1"/>
    </source>
</evidence>
<reference evidence="1 2" key="1">
    <citation type="submission" date="2021-06" db="EMBL/GenBank/DDBJ databases">
        <title>Caerostris darwini draft genome.</title>
        <authorList>
            <person name="Kono N."/>
            <person name="Arakawa K."/>
        </authorList>
    </citation>
    <scope>NUCLEOTIDE SEQUENCE [LARGE SCALE GENOMIC DNA]</scope>
</reference>